<dbReference type="InterPro" id="IPR032675">
    <property type="entry name" value="LRR_dom_sf"/>
</dbReference>
<keyword evidence="6" id="KW-0067">ATP-binding</keyword>
<dbReference type="SUPFAM" id="SSF52540">
    <property type="entry name" value="P-loop containing nucleoside triphosphate hydrolases"/>
    <property type="match status" value="1"/>
</dbReference>
<feature type="domain" description="Disease resistance protein winged helix" evidence="8">
    <location>
        <begin position="189"/>
        <end position="245"/>
    </location>
</feature>
<dbReference type="Pfam" id="PF23559">
    <property type="entry name" value="WHD_DRP"/>
    <property type="match status" value="1"/>
</dbReference>
<dbReference type="FunFam" id="1.10.10.10:FF:000322">
    <property type="entry name" value="Probable disease resistance protein At1g63360"/>
    <property type="match status" value="1"/>
</dbReference>
<dbReference type="EMBL" id="JBJUIK010000003">
    <property type="protein sequence ID" value="KAL3533903.1"/>
    <property type="molecule type" value="Genomic_DNA"/>
</dbReference>
<keyword evidence="11" id="KW-1185">Reference proteome</keyword>
<evidence type="ECO:0000256" key="3">
    <source>
        <dbReference type="ARBA" id="ARBA00022737"/>
    </source>
</evidence>
<dbReference type="InterPro" id="IPR038005">
    <property type="entry name" value="RX-like_CC"/>
</dbReference>
<dbReference type="InterPro" id="IPR044974">
    <property type="entry name" value="Disease_R_plants"/>
</dbReference>
<dbReference type="Pfam" id="PF18052">
    <property type="entry name" value="Rx_N"/>
    <property type="match status" value="1"/>
</dbReference>
<feature type="domain" description="Disease resistance R13L4/SHOC-2-like LRR" evidence="9">
    <location>
        <begin position="291"/>
        <end position="582"/>
    </location>
</feature>
<reference evidence="10 11" key="1">
    <citation type="submission" date="2024-11" db="EMBL/GenBank/DDBJ databases">
        <title>A near-complete genome assembly of Cinchona calisaya.</title>
        <authorList>
            <person name="Lian D.C."/>
            <person name="Zhao X.W."/>
            <person name="Wei L."/>
        </authorList>
    </citation>
    <scope>NUCLEOTIDE SEQUENCE [LARGE SCALE GENOMIC DNA]</scope>
    <source>
        <tissue evidence="10">Nenye</tissue>
    </source>
</reference>
<keyword evidence="5" id="KW-0611">Plant defense</keyword>
<organism evidence="10 11">
    <name type="scientific">Cinchona calisaya</name>
    <dbReference type="NCBI Taxonomy" id="153742"/>
    <lineage>
        <taxon>Eukaryota</taxon>
        <taxon>Viridiplantae</taxon>
        <taxon>Streptophyta</taxon>
        <taxon>Embryophyta</taxon>
        <taxon>Tracheophyta</taxon>
        <taxon>Spermatophyta</taxon>
        <taxon>Magnoliopsida</taxon>
        <taxon>eudicotyledons</taxon>
        <taxon>Gunneridae</taxon>
        <taxon>Pentapetalae</taxon>
        <taxon>asterids</taxon>
        <taxon>lamiids</taxon>
        <taxon>Gentianales</taxon>
        <taxon>Rubiaceae</taxon>
        <taxon>Cinchonoideae</taxon>
        <taxon>Cinchoneae</taxon>
        <taxon>Cinchona</taxon>
    </lineage>
</organism>
<dbReference type="PANTHER" id="PTHR23155:SF1185">
    <property type="entry name" value="DISEASE RESISTANCE RPP8-LIKE PROTEIN 3-RELATED"/>
    <property type="match status" value="1"/>
</dbReference>
<dbReference type="Gene3D" id="1.20.5.4130">
    <property type="match status" value="1"/>
</dbReference>
<comment type="caution">
    <text evidence="10">The sequence shown here is derived from an EMBL/GenBank/DDBJ whole genome shotgun (WGS) entry which is preliminary data.</text>
</comment>
<dbReference type="SUPFAM" id="SSF52058">
    <property type="entry name" value="L domain-like"/>
    <property type="match status" value="1"/>
</dbReference>
<evidence type="ECO:0000259" key="9">
    <source>
        <dbReference type="Pfam" id="PF23598"/>
    </source>
</evidence>
<evidence type="ECO:0000256" key="6">
    <source>
        <dbReference type="ARBA" id="ARBA00022840"/>
    </source>
</evidence>
<dbReference type="InterPro" id="IPR027417">
    <property type="entry name" value="P-loop_NTPase"/>
</dbReference>
<dbReference type="AlphaFoldDB" id="A0ABD3ARR9"/>
<dbReference type="Gene3D" id="3.80.10.10">
    <property type="entry name" value="Ribonuclease Inhibitor"/>
    <property type="match status" value="1"/>
</dbReference>
<dbReference type="GO" id="GO:0005524">
    <property type="term" value="F:ATP binding"/>
    <property type="evidence" value="ECO:0007669"/>
    <property type="project" value="UniProtKB-KW"/>
</dbReference>
<dbReference type="Proteomes" id="UP001630127">
    <property type="component" value="Unassembled WGS sequence"/>
</dbReference>
<name>A0ABD3ARR9_9GENT</name>
<evidence type="ECO:0000256" key="1">
    <source>
        <dbReference type="ARBA" id="ARBA00008894"/>
    </source>
</evidence>
<gene>
    <name evidence="10" type="ORF">ACH5RR_007424</name>
</gene>
<evidence type="ECO:0000259" key="7">
    <source>
        <dbReference type="Pfam" id="PF18052"/>
    </source>
</evidence>
<evidence type="ECO:0000256" key="2">
    <source>
        <dbReference type="ARBA" id="ARBA00022614"/>
    </source>
</evidence>
<dbReference type="InterPro" id="IPR041118">
    <property type="entry name" value="Rx_N"/>
</dbReference>
<dbReference type="InterPro" id="IPR036388">
    <property type="entry name" value="WH-like_DNA-bd_sf"/>
</dbReference>
<dbReference type="PANTHER" id="PTHR23155">
    <property type="entry name" value="DISEASE RESISTANCE PROTEIN RP"/>
    <property type="match status" value="1"/>
</dbReference>
<dbReference type="InterPro" id="IPR058922">
    <property type="entry name" value="WHD_DRP"/>
</dbReference>
<comment type="similarity">
    <text evidence="1">Belongs to the disease resistance NB-LRR family.</text>
</comment>
<evidence type="ECO:0000313" key="10">
    <source>
        <dbReference type="EMBL" id="KAL3533903.1"/>
    </source>
</evidence>
<sequence length="602" mass="68389">MAEAVVSLAVKTISNLLIEEAKFLRGVNDQVEQLRVELSRMRAFLKDADRGNMKRKLLGFQEYGIRAIMEREAGTSSLEQQLRRTYSHVIEDDFVGLEENEEIKKLEKLGKEMVKDCAGLSLAVIVIGGILASKNSLKEWEDVQKNIKAYLRRGNKLIQEQGNVHKILALSYDDLPQKLKPCFLYLGKFDEDSDIDVETLYQLWIAKGMISAKDRVNSEESMMDVAERYLGELVQRSMVKGNNSSLILQQVYRLVIDLSGKSVPKYAALEKRVTRRLRLLGLLVDGRTPETMISQLNQFNMLRVLDIEGFSIINDYDLSCKDAFNLLVDQLKLLKAVGKLIHLRYLSLCDSTLVCLSLSIANLQHLQTLDLSDTKVHKMPNVLWKMRQLRHLYLPQRYMSTIGPFVKNTSCKLRLDGLHKLEILENCCNPICHTKDISKLKNLRALSAEVFVDLEDITEIIQCISNSNHLRRTSLSIECYEDSAAASTGKLSTAIGQCFSCCNLQMLKVVCPIGNLPKYEAHFCPALTKLILDNSDIEEDPMETLEMHPNLRSLELNPSSFVGKEMRCTVSRFPQLRCLRLSVLRNLEKCGSMKEQCRTSPS</sequence>
<protein>
    <submittedName>
        <fullName evidence="10">Uncharacterized protein</fullName>
    </submittedName>
</protein>
<dbReference type="Pfam" id="PF23598">
    <property type="entry name" value="LRR_14"/>
    <property type="match status" value="1"/>
</dbReference>
<accession>A0ABD3ARR9</accession>
<dbReference type="Gene3D" id="1.10.8.430">
    <property type="entry name" value="Helical domain of apoptotic protease-activating factors"/>
    <property type="match status" value="1"/>
</dbReference>
<feature type="domain" description="Disease resistance N-terminal" evidence="7">
    <location>
        <begin position="5"/>
        <end position="55"/>
    </location>
</feature>
<evidence type="ECO:0000259" key="8">
    <source>
        <dbReference type="Pfam" id="PF23559"/>
    </source>
</evidence>
<keyword evidence="2" id="KW-0433">Leucine-rich repeat</keyword>
<dbReference type="InterPro" id="IPR055414">
    <property type="entry name" value="LRR_R13L4/SHOC2-like"/>
</dbReference>
<dbReference type="InterPro" id="IPR042197">
    <property type="entry name" value="Apaf_helical"/>
</dbReference>
<proteinExistence type="inferred from homology"/>
<dbReference type="CDD" id="cd14798">
    <property type="entry name" value="RX-CC_like"/>
    <property type="match status" value="1"/>
</dbReference>
<dbReference type="GO" id="GO:0051707">
    <property type="term" value="P:response to other organism"/>
    <property type="evidence" value="ECO:0007669"/>
    <property type="project" value="UniProtKB-ARBA"/>
</dbReference>
<dbReference type="GO" id="GO:0006952">
    <property type="term" value="P:defense response"/>
    <property type="evidence" value="ECO:0007669"/>
    <property type="project" value="UniProtKB-KW"/>
</dbReference>
<dbReference type="Gene3D" id="1.10.10.10">
    <property type="entry name" value="Winged helix-like DNA-binding domain superfamily/Winged helix DNA-binding domain"/>
    <property type="match status" value="1"/>
</dbReference>
<evidence type="ECO:0000256" key="4">
    <source>
        <dbReference type="ARBA" id="ARBA00022741"/>
    </source>
</evidence>
<evidence type="ECO:0000313" key="11">
    <source>
        <dbReference type="Proteomes" id="UP001630127"/>
    </source>
</evidence>
<keyword evidence="4" id="KW-0547">Nucleotide-binding</keyword>
<keyword evidence="3" id="KW-0677">Repeat</keyword>
<evidence type="ECO:0000256" key="5">
    <source>
        <dbReference type="ARBA" id="ARBA00022821"/>
    </source>
</evidence>